<dbReference type="EMBL" id="FONY01000003">
    <property type="protein sequence ID" value="SFE59316.1"/>
    <property type="molecule type" value="Genomic_DNA"/>
</dbReference>
<feature type="domain" description="PAS" evidence="10">
    <location>
        <begin position="441"/>
        <end position="514"/>
    </location>
</feature>
<feature type="domain" description="PAC" evidence="11">
    <location>
        <begin position="645"/>
        <end position="697"/>
    </location>
</feature>
<dbReference type="Gene3D" id="3.30.565.10">
    <property type="entry name" value="Histidine kinase-like ATPase, C-terminal domain"/>
    <property type="match status" value="1"/>
</dbReference>
<evidence type="ECO:0000313" key="13">
    <source>
        <dbReference type="Proteomes" id="UP000199513"/>
    </source>
</evidence>
<dbReference type="SUPFAM" id="SSF55874">
    <property type="entry name" value="ATPase domain of HSP90 chaperone/DNA topoisomerase II/histidine kinase"/>
    <property type="match status" value="1"/>
</dbReference>
<dbReference type="InterPro" id="IPR005467">
    <property type="entry name" value="His_kinase_dom"/>
</dbReference>
<keyword evidence="6" id="KW-0418">Kinase</keyword>
<dbReference type="SUPFAM" id="SSF55785">
    <property type="entry name" value="PYP-like sensor domain (PAS domain)"/>
    <property type="match status" value="6"/>
</dbReference>
<dbReference type="InterPro" id="IPR036890">
    <property type="entry name" value="HATPase_C_sf"/>
</dbReference>
<organism evidence="12 13">
    <name type="scientific">Thermoflexibacter ruber</name>
    <dbReference type="NCBI Taxonomy" id="1003"/>
    <lineage>
        <taxon>Bacteria</taxon>
        <taxon>Pseudomonadati</taxon>
        <taxon>Bacteroidota</taxon>
        <taxon>Cytophagia</taxon>
        <taxon>Cytophagales</taxon>
        <taxon>Thermoflexibacteraceae</taxon>
        <taxon>Thermoflexibacter</taxon>
    </lineage>
</organism>
<dbReference type="PROSITE" id="PS50109">
    <property type="entry name" value="HIS_KIN"/>
    <property type="match status" value="1"/>
</dbReference>
<keyword evidence="4" id="KW-0808">Transferase</keyword>
<evidence type="ECO:0000256" key="7">
    <source>
        <dbReference type="ARBA" id="ARBA00022840"/>
    </source>
</evidence>
<dbReference type="Gene3D" id="2.10.70.100">
    <property type="match status" value="1"/>
</dbReference>
<evidence type="ECO:0000256" key="5">
    <source>
        <dbReference type="ARBA" id="ARBA00022741"/>
    </source>
</evidence>
<dbReference type="Pfam" id="PF13188">
    <property type="entry name" value="PAS_8"/>
    <property type="match status" value="1"/>
</dbReference>
<keyword evidence="13" id="KW-1185">Reference proteome</keyword>
<dbReference type="InterPro" id="IPR013767">
    <property type="entry name" value="PAS_fold"/>
</dbReference>
<evidence type="ECO:0000313" key="12">
    <source>
        <dbReference type="EMBL" id="SFE59316.1"/>
    </source>
</evidence>
<dbReference type="InterPro" id="IPR003594">
    <property type="entry name" value="HATPase_dom"/>
</dbReference>
<dbReference type="Pfam" id="PF08447">
    <property type="entry name" value="PAS_3"/>
    <property type="match status" value="1"/>
</dbReference>
<evidence type="ECO:0000259" key="9">
    <source>
        <dbReference type="PROSITE" id="PS50109"/>
    </source>
</evidence>
<dbReference type="PANTHER" id="PTHR24421:SF10">
    <property type="entry name" value="NITRATE_NITRITE SENSOR PROTEIN NARQ"/>
    <property type="match status" value="1"/>
</dbReference>
<dbReference type="STRING" id="1003.SAMN04488541_1003147"/>
<reference evidence="12 13" key="1">
    <citation type="submission" date="2016-10" db="EMBL/GenBank/DDBJ databases">
        <authorList>
            <person name="de Groot N.N."/>
        </authorList>
    </citation>
    <scope>NUCLEOTIDE SEQUENCE [LARGE SCALE GENOMIC DNA]</scope>
    <source>
        <strain>GEY</strain>
        <strain evidence="13">DSM 9560</strain>
    </source>
</reference>
<dbReference type="Pfam" id="PF07730">
    <property type="entry name" value="HisKA_3"/>
    <property type="match status" value="1"/>
</dbReference>
<evidence type="ECO:0000256" key="4">
    <source>
        <dbReference type="ARBA" id="ARBA00022679"/>
    </source>
</evidence>
<dbReference type="Proteomes" id="UP000199513">
    <property type="component" value="Unassembled WGS sequence"/>
</dbReference>
<sequence>MKCTMEEANSKELTALKQQLDEERSRRLRAEQNLYYTNLMLNLSCCPMMTIDRNQRITYTNNAFLKLFGGNRTHYVGKTFKEAIRWESAEDIDTIIESIYAENGRKVHLKCLNAEQERLLVQLDAQVLLSPKGTPFQLVINFIDKSKDLQPSDSQWLELILKESEARFEKVFYQSPMGIVIVEQANPSKVRYVNQTFCNWTGYTQEDFLGEKQVMRYVKLSKELEKISEADFPLKKQVSRYKHLFDAFFIRKNGSLLYTDLKINELEYDGTAYQVQYFLNVNERIKAADIITQCQNLLKTTQEDAKIGSIDVDFSNNQMSWSEQTFYIFEIPLHNKITHSKIFFERIYSEDVERVRSEIDKAIAQKTDLDLTYRILTPEQEIKYIRFNAKLVHNIENQSLRFEGTVQDLTEKIKLEHEIKLLKESVLITKQSENINKELENKAEYQQILLQNISDAIIYLDKNWEVQDWNEGATDIYGWEKSEVLGKQVDKLFATNYLGNYTPEIVVRDLLRNGKWKGQVKQKTRFGKEITVQAFYRVILNAENEIIGFVLCNKNMTEFLQVQEQAHKWELTLQLIFDNIPGWIILQDKNLNIMGCNKNFVNAMGEQNQSELIGKGYNDLPVSAEFAQQSYQSSLTVLKENKPLYHITEPLISKNGKTYWLDTTKVPLRDTNGELMGVLVTAEDVTSKRAIEEQLKEKQANLTSIIENTDDLIWYVDKDHIFKAFNTVMYEKIKGAFGIKIQYGKNAMEILPEEYKVQWRQIHEYVMKGKKLVIERKIDLPQNKEMWIEFSCNPVINDNEVTGACYIARDITERKENEKLLMENQLQQEKIRSLAIIQGQEDERRRVAMELHDGVGQILTALQMQVNYLKMQEHLPSPEIELKQTAQLVDSAKQEVRRISYNLMPSVLNDFGLADAVQNLCSVMSQNTHIEIDTDIDLSSKRFAPQVEIGVFRIAQEVINNALKYSEADTIKVQLYEEDNQIHLEIADNGKGFDANEITRGNGLANLSQRANLLNGTLTIDANVGLGCKVTAVIPYELAEVEIMDEVADVSEQY</sequence>
<dbReference type="OrthoDB" id="5401121at2"/>
<dbReference type="Gene3D" id="3.30.450.20">
    <property type="entry name" value="PAS domain"/>
    <property type="match status" value="6"/>
</dbReference>
<dbReference type="AlphaFoldDB" id="A0A1I2BT23"/>
<dbReference type="InterPro" id="IPR013655">
    <property type="entry name" value="PAS_fold_3"/>
</dbReference>
<feature type="domain" description="PAS" evidence="10">
    <location>
        <begin position="47"/>
        <end position="103"/>
    </location>
</feature>
<protein>
    <recommendedName>
        <fullName evidence="2">histidine kinase</fullName>
        <ecNumber evidence="2">2.7.13.3</ecNumber>
    </recommendedName>
</protein>
<dbReference type="PROSITE" id="PS50112">
    <property type="entry name" value="PAS"/>
    <property type="match status" value="3"/>
</dbReference>
<dbReference type="InterPro" id="IPR000700">
    <property type="entry name" value="PAS-assoc_C"/>
</dbReference>
<dbReference type="InterPro" id="IPR035965">
    <property type="entry name" value="PAS-like_dom_sf"/>
</dbReference>
<dbReference type="InterPro" id="IPR011712">
    <property type="entry name" value="Sig_transdc_His_kin_sub3_dim/P"/>
</dbReference>
<gene>
    <name evidence="12" type="ORF">SAMN04488541_1003147</name>
</gene>
<dbReference type="Pfam" id="PF00989">
    <property type="entry name" value="PAS"/>
    <property type="match status" value="1"/>
</dbReference>
<feature type="domain" description="PAC" evidence="11">
    <location>
        <begin position="772"/>
        <end position="823"/>
    </location>
</feature>
<dbReference type="PROSITE" id="PS50113">
    <property type="entry name" value="PAC"/>
    <property type="match status" value="3"/>
</dbReference>
<evidence type="ECO:0000256" key="6">
    <source>
        <dbReference type="ARBA" id="ARBA00022777"/>
    </source>
</evidence>
<feature type="domain" description="PAS" evidence="10">
    <location>
        <begin position="164"/>
        <end position="218"/>
    </location>
</feature>
<evidence type="ECO:0000256" key="8">
    <source>
        <dbReference type="ARBA" id="ARBA00023012"/>
    </source>
</evidence>
<keyword evidence="7" id="KW-0067">ATP-binding</keyword>
<dbReference type="InterPro" id="IPR000014">
    <property type="entry name" value="PAS"/>
</dbReference>
<feature type="domain" description="Histidine kinase" evidence="9">
    <location>
        <begin position="846"/>
        <end position="1038"/>
    </location>
</feature>
<keyword evidence="3" id="KW-0597">Phosphoprotein</keyword>
<dbReference type="PANTHER" id="PTHR24421">
    <property type="entry name" value="NITRATE/NITRITE SENSOR PROTEIN NARX-RELATED"/>
    <property type="match status" value="1"/>
</dbReference>
<dbReference type="NCBIfam" id="TIGR00229">
    <property type="entry name" value="sensory_box"/>
    <property type="match status" value="4"/>
</dbReference>
<dbReference type="Pfam" id="PF02518">
    <property type="entry name" value="HATPase_c"/>
    <property type="match status" value="1"/>
</dbReference>
<name>A0A1I2BT23_9BACT</name>
<dbReference type="CDD" id="cd00130">
    <property type="entry name" value="PAS"/>
    <property type="match status" value="3"/>
</dbReference>
<proteinExistence type="predicted"/>
<dbReference type="InterPro" id="IPR001610">
    <property type="entry name" value="PAC"/>
</dbReference>
<comment type="catalytic activity">
    <reaction evidence="1">
        <text>ATP + protein L-histidine = ADP + protein N-phospho-L-histidine.</text>
        <dbReference type="EC" id="2.7.13.3"/>
    </reaction>
</comment>
<evidence type="ECO:0000256" key="3">
    <source>
        <dbReference type="ARBA" id="ARBA00022553"/>
    </source>
</evidence>
<keyword evidence="8" id="KW-0902">Two-component regulatory system</keyword>
<evidence type="ECO:0000256" key="1">
    <source>
        <dbReference type="ARBA" id="ARBA00000085"/>
    </source>
</evidence>
<dbReference type="SMART" id="SM00387">
    <property type="entry name" value="HATPase_c"/>
    <property type="match status" value="1"/>
</dbReference>
<evidence type="ECO:0000256" key="2">
    <source>
        <dbReference type="ARBA" id="ARBA00012438"/>
    </source>
</evidence>
<dbReference type="GO" id="GO:0046983">
    <property type="term" value="F:protein dimerization activity"/>
    <property type="evidence" value="ECO:0007669"/>
    <property type="project" value="InterPro"/>
</dbReference>
<dbReference type="GO" id="GO:0005524">
    <property type="term" value="F:ATP binding"/>
    <property type="evidence" value="ECO:0007669"/>
    <property type="project" value="UniProtKB-KW"/>
</dbReference>
<dbReference type="SMART" id="SM00091">
    <property type="entry name" value="PAS"/>
    <property type="match status" value="6"/>
</dbReference>
<dbReference type="GO" id="GO:0006355">
    <property type="term" value="P:regulation of DNA-templated transcription"/>
    <property type="evidence" value="ECO:0007669"/>
    <property type="project" value="InterPro"/>
</dbReference>
<evidence type="ECO:0000259" key="10">
    <source>
        <dbReference type="PROSITE" id="PS50112"/>
    </source>
</evidence>
<evidence type="ECO:0000259" key="11">
    <source>
        <dbReference type="PROSITE" id="PS50113"/>
    </source>
</evidence>
<dbReference type="Pfam" id="PF08448">
    <property type="entry name" value="PAS_4"/>
    <property type="match status" value="3"/>
</dbReference>
<dbReference type="EC" id="2.7.13.3" evidence="2"/>
<dbReference type="InterPro" id="IPR013656">
    <property type="entry name" value="PAS_4"/>
</dbReference>
<keyword evidence="5" id="KW-0547">Nucleotide-binding</keyword>
<dbReference type="GO" id="GO:0016020">
    <property type="term" value="C:membrane"/>
    <property type="evidence" value="ECO:0007669"/>
    <property type="project" value="InterPro"/>
</dbReference>
<dbReference type="CDD" id="cd16917">
    <property type="entry name" value="HATPase_UhpB-NarQ-NarX-like"/>
    <property type="match status" value="1"/>
</dbReference>
<dbReference type="Gene3D" id="1.20.5.1930">
    <property type="match status" value="1"/>
</dbReference>
<dbReference type="InterPro" id="IPR050482">
    <property type="entry name" value="Sensor_HK_TwoCompSys"/>
</dbReference>
<dbReference type="GO" id="GO:0000155">
    <property type="term" value="F:phosphorelay sensor kinase activity"/>
    <property type="evidence" value="ECO:0007669"/>
    <property type="project" value="InterPro"/>
</dbReference>
<accession>A0A1I2BT23</accession>
<feature type="domain" description="PAC" evidence="11">
    <location>
        <begin position="369"/>
        <end position="421"/>
    </location>
</feature>
<dbReference type="SMART" id="SM00086">
    <property type="entry name" value="PAC"/>
    <property type="match status" value="5"/>
</dbReference>